<evidence type="ECO:0000259" key="15">
    <source>
        <dbReference type="PROSITE" id="PS50846"/>
    </source>
</evidence>
<dbReference type="InterPro" id="IPR036412">
    <property type="entry name" value="HAD-like_sf"/>
</dbReference>
<dbReference type="EC" id="7.2.2.21" evidence="11"/>
<evidence type="ECO:0000256" key="6">
    <source>
        <dbReference type="ARBA" id="ARBA00022741"/>
    </source>
</evidence>
<keyword evidence="6 13" id="KW-0547">Nucleotide-binding</keyword>
<dbReference type="GO" id="GO:0016020">
    <property type="term" value="C:membrane"/>
    <property type="evidence" value="ECO:0007669"/>
    <property type="project" value="UniProtKB-SubCell"/>
</dbReference>
<feature type="domain" description="HMA" evidence="15">
    <location>
        <begin position="14"/>
        <end position="80"/>
    </location>
</feature>
<keyword evidence="7 13" id="KW-0067">ATP-binding</keyword>
<evidence type="ECO:0000313" key="16">
    <source>
        <dbReference type="Proteomes" id="UP000504607"/>
    </source>
</evidence>
<dbReference type="FunFam" id="2.70.150.10:FF:000002">
    <property type="entry name" value="Copper-transporting ATPase 1, putative"/>
    <property type="match status" value="1"/>
</dbReference>
<accession>A0A6I9R7T4</accession>
<dbReference type="CDD" id="cd02079">
    <property type="entry name" value="P-type_ATPase_HM"/>
    <property type="match status" value="1"/>
</dbReference>
<evidence type="ECO:0000256" key="13">
    <source>
        <dbReference type="RuleBase" id="RU362081"/>
    </source>
</evidence>
<comment type="similarity">
    <text evidence="2 13">Belongs to the cation transport ATPase (P-type) (TC 3.A.3) family. Type IB subfamily.</text>
</comment>
<dbReference type="GO" id="GO:0005524">
    <property type="term" value="F:ATP binding"/>
    <property type="evidence" value="ECO:0007669"/>
    <property type="project" value="UniProtKB-UniRule"/>
</dbReference>
<dbReference type="PANTHER" id="PTHR48085:SF5">
    <property type="entry name" value="CADMIUM_ZINC-TRANSPORTING ATPASE HMA4-RELATED"/>
    <property type="match status" value="1"/>
</dbReference>
<evidence type="ECO:0000256" key="1">
    <source>
        <dbReference type="ARBA" id="ARBA00004141"/>
    </source>
</evidence>
<comment type="catalytic activity">
    <reaction evidence="12">
        <text>Cd(2+)(in) + ATP + H2O = Cd(2+)(out) + ADP + phosphate + H(+)</text>
        <dbReference type="Rhea" id="RHEA:12132"/>
        <dbReference type="ChEBI" id="CHEBI:15377"/>
        <dbReference type="ChEBI" id="CHEBI:15378"/>
        <dbReference type="ChEBI" id="CHEBI:30616"/>
        <dbReference type="ChEBI" id="CHEBI:43474"/>
        <dbReference type="ChEBI" id="CHEBI:48775"/>
        <dbReference type="ChEBI" id="CHEBI:456216"/>
        <dbReference type="EC" id="7.2.2.21"/>
    </reaction>
</comment>
<keyword evidence="9 13" id="KW-1133">Transmembrane helix</keyword>
<feature type="transmembrane region" description="Helical" evidence="13">
    <location>
        <begin position="97"/>
        <end position="114"/>
    </location>
</feature>
<dbReference type="InterPro" id="IPR001757">
    <property type="entry name" value="P_typ_ATPase"/>
</dbReference>
<feature type="transmembrane region" description="Helical" evidence="13">
    <location>
        <begin position="677"/>
        <end position="699"/>
    </location>
</feature>
<keyword evidence="5 13" id="KW-0479">Metal-binding</keyword>
<dbReference type="Pfam" id="PF00122">
    <property type="entry name" value="E1-E2_ATPase"/>
    <property type="match status" value="1"/>
</dbReference>
<evidence type="ECO:0000313" key="18">
    <source>
        <dbReference type="RefSeq" id="XP_010919017.1"/>
    </source>
</evidence>
<evidence type="ECO:0000256" key="14">
    <source>
        <dbReference type="SAM" id="MobiDB-lite"/>
    </source>
</evidence>
<feature type="transmembrane region" description="Helical" evidence="13">
    <location>
        <begin position="316"/>
        <end position="336"/>
    </location>
</feature>
<dbReference type="InterPro" id="IPR008250">
    <property type="entry name" value="ATPase_P-typ_transduc_dom_A_sf"/>
</dbReference>
<dbReference type="NCBIfam" id="TIGR01525">
    <property type="entry name" value="ATPase-IB_hvy"/>
    <property type="match status" value="1"/>
</dbReference>
<dbReference type="InterPro" id="IPR044492">
    <property type="entry name" value="P_typ_ATPase_HD_dom"/>
</dbReference>
<comment type="subcellular location">
    <subcellularLocation>
        <location evidence="1">Membrane</location>
        <topology evidence="1">Multi-pass membrane protein</topology>
    </subcellularLocation>
</comment>
<evidence type="ECO:0000256" key="12">
    <source>
        <dbReference type="ARBA" id="ARBA00049338"/>
    </source>
</evidence>
<gene>
    <name evidence="17 18 19" type="primary">LOC105043244</name>
</gene>
<dbReference type="KEGG" id="egu:105043244"/>
<name>A0A6I9R7T4_ELAGV</name>
<dbReference type="RefSeq" id="XP_010919016.1">
    <property type="nucleotide sequence ID" value="XM_010920714.3"/>
</dbReference>
<dbReference type="CDD" id="cd00371">
    <property type="entry name" value="HMA"/>
    <property type="match status" value="1"/>
</dbReference>
<evidence type="ECO:0000256" key="11">
    <source>
        <dbReference type="ARBA" id="ARBA00039103"/>
    </source>
</evidence>
<dbReference type="RefSeq" id="XP_010919017.1">
    <property type="nucleotide sequence ID" value="XM_010920715.2"/>
</dbReference>
<feature type="compositionally biased region" description="Basic and acidic residues" evidence="14">
    <location>
        <begin position="747"/>
        <end position="758"/>
    </location>
</feature>
<evidence type="ECO:0000313" key="19">
    <source>
        <dbReference type="RefSeq" id="XP_029119866.1"/>
    </source>
</evidence>
<dbReference type="InterPro" id="IPR006121">
    <property type="entry name" value="HMA_dom"/>
</dbReference>
<evidence type="ECO:0000256" key="3">
    <source>
        <dbReference type="ARBA" id="ARBA00022539"/>
    </source>
</evidence>
<dbReference type="Pfam" id="PF00702">
    <property type="entry name" value="Hydrolase"/>
    <property type="match status" value="1"/>
</dbReference>
<dbReference type="NCBIfam" id="TIGR01512">
    <property type="entry name" value="ATPase-IB2_Cd"/>
    <property type="match status" value="1"/>
</dbReference>
<dbReference type="SFLD" id="SFLDG00002">
    <property type="entry name" value="C1.7:_P-type_atpase_like"/>
    <property type="match status" value="1"/>
</dbReference>
<dbReference type="Pfam" id="PF00403">
    <property type="entry name" value="HMA"/>
    <property type="match status" value="1"/>
</dbReference>
<dbReference type="GeneID" id="105043244"/>
<evidence type="ECO:0000256" key="8">
    <source>
        <dbReference type="ARBA" id="ARBA00022967"/>
    </source>
</evidence>
<feature type="region of interest" description="Disordered" evidence="14">
    <location>
        <begin position="738"/>
        <end position="759"/>
    </location>
</feature>
<dbReference type="PROSITE" id="PS00154">
    <property type="entry name" value="ATPASE_E1_E2"/>
    <property type="match status" value="1"/>
</dbReference>
<dbReference type="Gene3D" id="3.30.70.100">
    <property type="match status" value="1"/>
</dbReference>
<dbReference type="InterPro" id="IPR059000">
    <property type="entry name" value="ATPase_P-type_domA"/>
</dbReference>
<evidence type="ECO:0000256" key="9">
    <source>
        <dbReference type="ARBA" id="ARBA00022989"/>
    </source>
</evidence>
<feature type="transmembrane region" description="Helical" evidence="13">
    <location>
        <begin position="150"/>
        <end position="178"/>
    </location>
</feature>
<dbReference type="OrthoDB" id="432719at2759"/>
<dbReference type="Gene3D" id="3.40.1110.10">
    <property type="entry name" value="Calcium-transporting ATPase, cytoplasmic domain N"/>
    <property type="match status" value="1"/>
</dbReference>
<dbReference type="InterPro" id="IPR023299">
    <property type="entry name" value="ATPase_P-typ_cyto_dom_N"/>
</dbReference>
<dbReference type="InterPro" id="IPR023298">
    <property type="entry name" value="ATPase_P-typ_TM_dom_sf"/>
</dbReference>
<evidence type="ECO:0000256" key="5">
    <source>
        <dbReference type="ARBA" id="ARBA00022723"/>
    </source>
</evidence>
<dbReference type="InterPro" id="IPR027256">
    <property type="entry name" value="P-typ_ATPase_IB"/>
</dbReference>
<dbReference type="NCBIfam" id="TIGR01494">
    <property type="entry name" value="ATPase_P-type"/>
    <property type="match status" value="1"/>
</dbReference>
<dbReference type="PRINTS" id="PR00119">
    <property type="entry name" value="CATATPASE"/>
</dbReference>
<dbReference type="SFLD" id="SFLDS00003">
    <property type="entry name" value="Haloacid_Dehalogenase"/>
    <property type="match status" value="1"/>
</dbReference>
<dbReference type="GO" id="GO:0046872">
    <property type="term" value="F:metal ion binding"/>
    <property type="evidence" value="ECO:0007669"/>
    <property type="project" value="UniProtKB-KW"/>
</dbReference>
<reference evidence="17 18" key="1">
    <citation type="submission" date="2022-04" db="UniProtKB">
        <authorList>
            <consortium name="RefSeq"/>
        </authorList>
    </citation>
    <scope>IDENTIFICATION</scope>
</reference>
<evidence type="ECO:0000256" key="4">
    <source>
        <dbReference type="ARBA" id="ARBA00022692"/>
    </source>
</evidence>
<dbReference type="InterPro" id="IPR018303">
    <property type="entry name" value="ATPase_P-typ_P_site"/>
</dbReference>
<keyword evidence="8" id="KW-1278">Translocase</keyword>
<protein>
    <recommendedName>
        <fullName evidence="11">Cd(2+)-exporting ATPase</fullName>
        <ecNumber evidence="11">7.2.2.21</ecNumber>
    </recommendedName>
</protein>
<dbReference type="InterPro" id="IPR023214">
    <property type="entry name" value="HAD_sf"/>
</dbReference>
<sequence>MTDDIEAKLPSAMQKTTFTVLGICCGSEAALVHKILNPLEGIENVSVNVLAKTTTVIHDPSEISASQIVNALNKAKLKAGIRELGQVKTRKQSWPNANVIASGVLLLVAMFSYIYQPLIWVSLASIAIGIPGILRRGIAALGRCMLDINVLMVIAVFGAVGLGDYLEGASVVFLFAFAQWLEAKSSDKAQASLESLMNLAPRTAVIAETGETLDVKDIRINTLVSVKAGERVPVDGVVVTGGSTIDESSLTGEFMPVDKEVGSKVWAGSVVLTGFINVATKALEEDSAVARMVKLVEDAQSQRSNIEAFIEKFAKYYTPGVVLIAAGIAVVPWVLSFQDVHHWIYLSLVLLVVACPCALVISTPVAKVCGLSAAAKMGLIIKGGNHLEALAKIKAIAFDKTGTLTEGAFEVVDMQLVEQKIDINHMFYWISSLENLSSHPIAKALVEYSRSHGIQPSREVKEFRIIPGEGISGYVDDCLIQIGNAQLAFRNGWLSENEFYINEAGITVGYVGMDNHFIGYFRLGDQVRGEAAQAVHELQKQGIEVTILTGDSKAAAELIQKQIGENIKVEASLAPEDKMKKIAELKEKWGLTAMVGDGINDAPALAASDVGIAMGVAGSAVATETADVALMSNDLRKIPEAVKLAKAALRKNYQNVALSLAVKLLFFGLAFGGMPSLWAAVVADMGTCLVVIFNSMLLLQKDKKGGSSTFDKASEQLYIRVEPGLDSGCNRTLQGNLEGLHEPLLPPKEKEEKEERPRSCCKGCCGGAKGKEADFK</sequence>
<dbReference type="GO" id="GO:0008551">
    <property type="term" value="F:P-type cadmium transporter activity"/>
    <property type="evidence" value="ECO:0007669"/>
    <property type="project" value="UniProtKB-EC"/>
</dbReference>
<evidence type="ECO:0000256" key="2">
    <source>
        <dbReference type="ARBA" id="ARBA00006024"/>
    </source>
</evidence>
<feature type="transmembrane region" description="Helical" evidence="13">
    <location>
        <begin position="653"/>
        <end position="671"/>
    </location>
</feature>
<dbReference type="InterPro" id="IPR036163">
    <property type="entry name" value="HMA_dom_sf"/>
</dbReference>
<dbReference type="Gene3D" id="2.70.150.10">
    <property type="entry name" value="Calcium-transporting ATPase, cytoplasmic transduction domain A"/>
    <property type="match status" value="1"/>
</dbReference>
<dbReference type="PRINTS" id="PR00943">
    <property type="entry name" value="CUATPASE"/>
</dbReference>
<dbReference type="InterPro" id="IPR051014">
    <property type="entry name" value="Cation_Transport_ATPase_IB"/>
</dbReference>
<dbReference type="PANTHER" id="PTHR48085">
    <property type="entry name" value="CADMIUM/ZINC-TRANSPORTING ATPASE HMA2-RELATED"/>
    <property type="match status" value="1"/>
</dbReference>
<keyword evidence="10 13" id="KW-0472">Membrane</keyword>
<keyword evidence="3" id="KW-0104">Cadmium</keyword>
<proteinExistence type="inferred from homology"/>
<evidence type="ECO:0000313" key="17">
    <source>
        <dbReference type="RefSeq" id="XP_010919016.1"/>
    </source>
</evidence>
<evidence type="ECO:0000256" key="10">
    <source>
        <dbReference type="ARBA" id="ARBA00023136"/>
    </source>
</evidence>
<dbReference type="SFLD" id="SFLDF00027">
    <property type="entry name" value="p-type_atpase"/>
    <property type="match status" value="1"/>
</dbReference>
<dbReference type="Gene3D" id="3.40.50.1000">
    <property type="entry name" value="HAD superfamily/HAD-like"/>
    <property type="match status" value="1"/>
</dbReference>
<keyword evidence="16" id="KW-1185">Reference proteome</keyword>
<dbReference type="RefSeq" id="XP_029119866.1">
    <property type="nucleotide sequence ID" value="XM_029264033.1"/>
</dbReference>
<dbReference type="GO" id="GO:0016887">
    <property type="term" value="F:ATP hydrolysis activity"/>
    <property type="evidence" value="ECO:0007669"/>
    <property type="project" value="InterPro"/>
</dbReference>
<organism evidence="17">
    <name type="scientific">Elaeis guineensis var. tenera</name>
    <name type="common">Oil palm</name>
    <dbReference type="NCBI Taxonomy" id="51953"/>
    <lineage>
        <taxon>Eukaryota</taxon>
        <taxon>Viridiplantae</taxon>
        <taxon>Streptophyta</taxon>
        <taxon>Embryophyta</taxon>
        <taxon>Tracheophyta</taxon>
        <taxon>Spermatophyta</taxon>
        <taxon>Magnoliopsida</taxon>
        <taxon>Liliopsida</taxon>
        <taxon>Arecaceae</taxon>
        <taxon>Arecoideae</taxon>
        <taxon>Cocoseae</taxon>
        <taxon>Elaeidinae</taxon>
        <taxon>Elaeis</taxon>
    </lineage>
</organism>
<feature type="transmembrane region" description="Helical" evidence="13">
    <location>
        <begin position="342"/>
        <end position="361"/>
    </location>
</feature>
<dbReference type="SUPFAM" id="SSF56784">
    <property type="entry name" value="HAD-like"/>
    <property type="match status" value="1"/>
</dbReference>
<dbReference type="SUPFAM" id="SSF55008">
    <property type="entry name" value="HMA, heavy metal-associated domain"/>
    <property type="match status" value="1"/>
</dbReference>
<keyword evidence="4 13" id="KW-0812">Transmembrane</keyword>
<dbReference type="PROSITE" id="PS50846">
    <property type="entry name" value="HMA_2"/>
    <property type="match status" value="1"/>
</dbReference>
<dbReference type="SUPFAM" id="SSF81653">
    <property type="entry name" value="Calcium ATPase, transduction domain A"/>
    <property type="match status" value="1"/>
</dbReference>
<dbReference type="Proteomes" id="UP000504607">
    <property type="component" value="Chromosome 4"/>
</dbReference>
<dbReference type="SUPFAM" id="SSF81665">
    <property type="entry name" value="Calcium ATPase, transmembrane domain M"/>
    <property type="match status" value="1"/>
</dbReference>
<dbReference type="AlphaFoldDB" id="A0A6I9R7T4"/>
<dbReference type="FunFam" id="3.30.70.100:FF:000022">
    <property type="entry name" value="Putative cadmium/zinc-transporting ATPase 3"/>
    <property type="match status" value="1"/>
</dbReference>
<evidence type="ECO:0000256" key="7">
    <source>
        <dbReference type="ARBA" id="ARBA00022840"/>
    </source>
</evidence>